<evidence type="ECO:0000313" key="10">
    <source>
        <dbReference type="Proteomes" id="UP000182584"/>
    </source>
</evidence>
<keyword evidence="7" id="KW-0812">Transmembrane</keyword>
<dbReference type="EMBL" id="FOGJ01000006">
    <property type="protein sequence ID" value="SER46573.1"/>
    <property type="molecule type" value="Genomic_DNA"/>
</dbReference>
<dbReference type="GO" id="GO:0005975">
    <property type="term" value="P:carbohydrate metabolic process"/>
    <property type="evidence" value="ECO:0007669"/>
    <property type="project" value="InterPro"/>
</dbReference>
<dbReference type="OrthoDB" id="9805821at2"/>
<keyword evidence="4" id="KW-0378">Hydrolase</keyword>
<organism evidence="9 10">
    <name type="scientific">Butyrivibrio fibrisolvens</name>
    <dbReference type="NCBI Taxonomy" id="831"/>
    <lineage>
        <taxon>Bacteria</taxon>
        <taxon>Bacillati</taxon>
        <taxon>Bacillota</taxon>
        <taxon>Clostridia</taxon>
        <taxon>Lachnospirales</taxon>
        <taxon>Lachnospiraceae</taxon>
        <taxon>Butyrivibrio</taxon>
    </lineage>
</organism>
<dbReference type="AlphaFoldDB" id="A0A1H9PG81"/>
<dbReference type="InterPro" id="IPR036962">
    <property type="entry name" value="Glyco_hydro_3_N_sf"/>
</dbReference>
<dbReference type="GO" id="GO:0004563">
    <property type="term" value="F:beta-N-acetylhexosaminidase activity"/>
    <property type="evidence" value="ECO:0007669"/>
    <property type="project" value="UniProtKB-EC"/>
</dbReference>
<dbReference type="Pfam" id="PF00933">
    <property type="entry name" value="Glyco_hydro_3"/>
    <property type="match status" value="1"/>
</dbReference>
<accession>A0A1H9PG81</accession>
<feature type="domain" description="Glycoside hydrolase family 3 N-terminal" evidence="8">
    <location>
        <begin position="139"/>
        <end position="437"/>
    </location>
</feature>
<name>A0A1H9PG81_BUTFI</name>
<keyword evidence="7" id="KW-0472">Membrane</keyword>
<sequence length="444" mass="47166">MREENNNAVVETAQDLEQGNVQEKSKQQKRENRRRRRLRSQMFAYLIVLVLITVSITGLVWGIKKVSAAVIDHQTQKDARIAASESSENTEIAIITPDDEEVPLASEADEIVNNRIDATLLNMTLEEKAAYIFFITPEQLTGVDSAVKAGSSTQAALEQYTVGGIVYSSNNIKSDDQIKEMLATTSQMSRYPLLLAVSEEGGSKSVAATSLGITGTKAPSLLEGSDDAAQNAGALGSYLINYGFNMNLAPNLKLSDAENLFGTDANLTAQMASAYISSLETTGVSACASSFPVAVSDPASGLETCDLSIEELQAGAFVPFECAIDAGVDAIMVSNIACPSISGEGIPCSLSGSAITDTLRGNLGYDGIVITDAMNVPAITGAYTSDQAAVAAIIAGADMIFMPEDFQAAYNGIIEAVNTGIITEDRLNESVRRILRVRYTYDAM</sequence>
<evidence type="ECO:0000259" key="8">
    <source>
        <dbReference type="Pfam" id="PF00933"/>
    </source>
</evidence>
<evidence type="ECO:0000313" key="9">
    <source>
        <dbReference type="EMBL" id="SER46573.1"/>
    </source>
</evidence>
<feature type="region of interest" description="Disordered" evidence="6">
    <location>
        <begin position="1"/>
        <end position="34"/>
    </location>
</feature>
<comment type="similarity">
    <text evidence="2">Belongs to the glycosyl hydrolase 3 family.</text>
</comment>
<dbReference type="Gene3D" id="3.20.20.300">
    <property type="entry name" value="Glycoside hydrolase, family 3, N-terminal domain"/>
    <property type="match status" value="1"/>
</dbReference>
<protein>
    <recommendedName>
        <fullName evidence="3">beta-N-acetylhexosaminidase</fullName>
        <ecNumber evidence="3">3.2.1.52</ecNumber>
    </recommendedName>
</protein>
<dbReference type="SUPFAM" id="SSF51445">
    <property type="entry name" value="(Trans)glycosidases"/>
    <property type="match status" value="1"/>
</dbReference>
<evidence type="ECO:0000256" key="1">
    <source>
        <dbReference type="ARBA" id="ARBA00001231"/>
    </source>
</evidence>
<dbReference type="eggNOG" id="COG1472">
    <property type="taxonomic scope" value="Bacteria"/>
</dbReference>
<dbReference type="Proteomes" id="UP000182584">
    <property type="component" value="Unassembled WGS sequence"/>
</dbReference>
<reference evidence="9 10" key="1">
    <citation type="submission" date="2016-10" db="EMBL/GenBank/DDBJ databases">
        <authorList>
            <person name="de Groot N.N."/>
        </authorList>
    </citation>
    <scope>NUCLEOTIDE SEQUENCE [LARGE SCALE GENOMIC DNA]</scope>
    <source>
        <strain evidence="9 10">AR40</strain>
    </source>
</reference>
<keyword evidence="5" id="KW-0326">Glycosidase</keyword>
<comment type="catalytic activity">
    <reaction evidence="1">
        <text>Hydrolysis of terminal non-reducing N-acetyl-D-hexosamine residues in N-acetyl-beta-D-hexosaminides.</text>
        <dbReference type="EC" id="3.2.1.52"/>
    </reaction>
</comment>
<proteinExistence type="inferred from homology"/>
<dbReference type="PANTHER" id="PTHR30480:SF13">
    <property type="entry name" value="BETA-HEXOSAMINIDASE"/>
    <property type="match status" value="1"/>
</dbReference>
<dbReference type="EC" id="3.2.1.52" evidence="3"/>
<dbReference type="GO" id="GO:0009254">
    <property type="term" value="P:peptidoglycan turnover"/>
    <property type="evidence" value="ECO:0007669"/>
    <property type="project" value="TreeGrafter"/>
</dbReference>
<evidence type="ECO:0000256" key="5">
    <source>
        <dbReference type="ARBA" id="ARBA00023295"/>
    </source>
</evidence>
<gene>
    <name evidence="9" type="ORF">SAMN04487884_1064</name>
</gene>
<evidence type="ECO:0000256" key="3">
    <source>
        <dbReference type="ARBA" id="ARBA00012663"/>
    </source>
</evidence>
<evidence type="ECO:0000256" key="2">
    <source>
        <dbReference type="ARBA" id="ARBA00005336"/>
    </source>
</evidence>
<dbReference type="RefSeq" id="WP_081356971.1">
    <property type="nucleotide sequence ID" value="NZ_FOGJ01000006.1"/>
</dbReference>
<keyword evidence="7" id="KW-1133">Transmembrane helix</keyword>
<dbReference type="PANTHER" id="PTHR30480">
    <property type="entry name" value="BETA-HEXOSAMINIDASE-RELATED"/>
    <property type="match status" value="1"/>
</dbReference>
<dbReference type="InterPro" id="IPR001764">
    <property type="entry name" value="Glyco_hydro_3_N"/>
</dbReference>
<evidence type="ECO:0000256" key="6">
    <source>
        <dbReference type="SAM" id="MobiDB-lite"/>
    </source>
</evidence>
<feature type="transmembrane region" description="Helical" evidence="7">
    <location>
        <begin position="43"/>
        <end position="63"/>
    </location>
</feature>
<evidence type="ECO:0000256" key="4">
    <source>
        <dbReference type="ARBA" id="ARBA00022801"/>
    </source>
</evidence>
<dbReference type="InterPro" id="IPR050226">
    <property type="entry name" value="NagZ_Beta-hexosaminidase"/>
</dbReference>
<dbReference type="InterPro" id="IPR017853">
    <property type="entry name" value="GH"/>
</dbReference>
<evidence type="ECO:0000256" key="7">
    <source>
        <dbReference type="SAM" id="Phobius"/>
    </source>
</evidence>